<dbReference type="EMBL" id="SWFT01000124">
    <property type="protein sequence ID" value="KAA8899370.1"/>
    <property type="molecule type" value="Genomic_DNA"/>
</dbReference>
<feature type="compositionally biased region" description="Low complexity" evidence="6">
    <location>
        <begin position="484"/>
        <end position="498"/>
    </location>
</feature>
<dbReference type="PANTHER" id="PTHR30011:SF16">
    <property type="entry name" value="C2H2 FINGER DOMAIN TRANSCRIPTION FACTOR (EUROFUNG)-RELATED"/>
    <property type="match status" value="1"/>
</dbReference>
<dbReference type="RefSeq" id="XP_034010884.1">
    <property type="nucleotide sequence ID" value="XM_034157260.1"/>
</dbReference>
<gene>
    <name evidence="8" type="ORF">DIURU_004392</name>
</gene>
<keyword evidence="3" id="KW-0560">Oxidoreductase</keyword>
<dbReference type="VEuPathDB" id="FungiDB:DIURU_004392"/>
<dbReference type="PIRSF" id="PIRSF000337">
    <property type="entry name" value="NTA_MOA"/>
    <property type="match status" value="1"/>
</dbReference>
<dbReference type="InterPro" id="IPR051260">
    <property type="entry name" value="Diverse_substr_monoxygenases"/>
</dbReference>
<evidence type="ECO:0000256" key="4">
    <source>
        <dbReference type="ARBA" id="ARBA00023033"/>
    </source>
</evidence>
<protein>
    <recommendedName>
        <fullName evidence="7">Luciferase-like domain-containing protein</fullName>
    </recommendedName>
</protein>
<dbReference type="PANTHER" id="PTHR30011">
    <property type="entry name" value="ALKANESULFONATE MONOOXYGENASE-RELATED"/>
    <property type="match status" value="1"/>
</dbReference>
<dbReference type="SUPFAM" id="SSF51679">
    <property type="entry name" value="Bacterial luciferase-like"/>
    <property type="match status" value="1"/>
</dbReference>
<dbReference type="InterPro" id="IPR036661">
    <property type="entry name" value="Luciferase-like_sf"/>
</dbReference>
<evidence type="ECO:0000313" key="9">
    <source>
        <dbReference type="Proteomes" id="UP000449547"/>
    </source>
</evidence>
<evidence type="ECO:0000256" key="2">
    <source>
        <dbReference type="ARBA" id="ARBA00022643"/>
    </source>
</evidence>
<dbReference type="GO" id="GO:0004497">
    <property type="term" value="F:monooxygenase activity"/>
    <property type="evidence" value="ECO:0007669"/>
    <property type="project" value="UniProtKB-KW"/>
</dbReference>
<feature type="region of interest" description="Disordered" evidence="6">
    <location>
        <begin position="484"/>
        <end position="518"/>
    </location>
</feature>
<name>A0A642UM57_DIURU</name>
<dbReference type="InterPro" id="IPR016215">
    <property type="entry name" value="NTA_MOA"/>
</dbReference>
<keyword evidence="9" id="KW-1185">Reference proteome</keyword>
<keyword evidence="1" id="KW-0285">Flavoprotein</keyword>
<proteinExistence type="inferred from homology"/>
<accession>A0A642UM57</accession>
<evidence type="ECO:0000259" key="7">
    <source>
        <dbReference type="Pfam" id="PF00296"/>
    </source>
</evidence>
<keyword evidence="4" id="KW-0503">Monooxygenase</keyword>
<organism evidence="8 9">
    <name type="scientific">Diutina rugosa</name>
    <name type="common">Yeast</name>
    <name type="synonym">Candida rugosa</name>
    <dbReference type="NCBI Taxonomy" id="5481"/>
    <lineage>
        <taxon>Eukaryota</taxon>
        <taxon>Fungi</taxon>
        <taxon>Dikarya</taxon>
        <taxon>Ascomycota</taxon>
        <taxon>Saccharomycotina</taxon>
        <taxon>Pichiomycetes</taxon>
        <taxon>Debaryomycetaceae</taxon>
        <taxon>Diutina</taxon>
    </lineage>
</organism>
<dbReference type="OrthoDB" id="5561043at2759"/>
<dbReference type="InterPro" id="IPR011251">
    <property type="entry name" value="Luciferase-like_dom"/>
</dbReference>
<dbReference type="GeneID" id="54783043"/>
<evidence type="ECO:0000256" key="5">
    <source>
        <dbReference type="ARBA" id="ARBA00033748"/>
    </source>
</evidence>
<sequence length="518" mass="57510">MTKERKPLILNAFQIGGSGLQAPGLWKHPDDRSSEYTKLKYWTDLAKLLEKGKFNGLFIADVLGGYDVYNGPQNFNAAAASGAQFPVNEPSAPVTAMAAVTDHLTFGLTFSTIAEPPYHLARRLATLDHLTDGRVGWNVVTSYLDSAARNLLDGAQLPPHDKRYARAEEYLQVVYKLLVSSWRDDAVVLKDGIYSDPERIRLINHQGEFFTVPGPNFTEPSPQKLPLIIQAGSSKQGLEFAGKNAEVVFHGGPTPEKLGERIRESKEIAKKYGRGDDLKFLTLITIILGETHEEAEQKYHEYRKYGDVEGAKALLSGWTGIDFGKFPPDEEVRNVEGESNAGSSHAKALVDNWQKLGPGDPPDVKKTPNYVGKQITIGGMAPVFWGTATEVADEIERWVDISGVDGFNITYATLPGSYEDIVKWLIPELQRRKLVWDDYPEKPQTYREQVFGRKFVNENHPAYDLRWTPEYTKEEFEAKLAKLEAQQAANADQTQADPTKADAAKASDSVKEPAKAAA</sequence>
<feature type="domain" description="Luciferase-like" evidence="7">
    <location>
        <begin position="31"/>
        <end position="401"/>
    </location>
</feature>
<evidence type="ECO:0000256" key="3">
    <source>
        <dbReference type="ARBA" id="ARBA00023002"/>
    </source>
</evidence>
<dbReference type="NCBIfam" id="TIGR03860">
    <property type="entry name" value="FMN_nitrolo"/>
    <property type="match status" value="1"/>
</dbReference>
<comment type="caution">
    <text evidence="8">The sequence shown here is derived from an EMBL/GenBank/DDBJ whole genome shotgun (WGS) entry which is preliminary data.</text>
</comment>
<dbReference type="OMA" id="SWRGDEI"/>
<comment type="similarity">
    <text evidence="5">Belongs to the NtaA/SnaA/DszA monooxygenase family.</text>
</comment>
<dbReference type="Proteomes" id="UP000449547">
    <property type="component" value="Unassembled WGS sequence"/>
</dbReference>
<dbReference type="Gene3D" id="3.20.20.30">
    <property type="entry name" value="Luciferase-like domain"/>
    <property type="match status" value="1"/>
</dbReference>
<feature type="compositionally biased region" description="Basic and acidic residues" evidence="6">
    <location>
        <begin position="499"/>
        <end position="518"/>
    </location>
</feature>
<keyword evidence="2" id="KW-0288">FMN</keyword>
<evidence type="ECO:0000256" key="6">
    <source>
        <dbReference type="SAM" id="MobiDB-lite"/>
    </source>
</evidence>
<evidence type="ECO:0000313" key="8">
    <source>
        <dbReference type="EMBL" id="KAA8899370.1"/>
    </source>
</evidence>
<dbReference type="Pfam" id="PF00296">
    <property type="entry name" value="Bac_luciferase"/>
    <property type="match status" value="1"/>
</dbReference>
<reference evidence="8 9" key="1">
    <citation type="submission" date="2019-07" db="EMBL/GenBank/DDBJ databases">
        <title>Genome assembly of two rare yeast pathogens: Diutina rugosa and Trichomonascus ciferrii.</title>
        <authorList>
            <person name="Mixao V."/>
            <person name="Saus E."/>
            <person name="Hansen A."/>
            <person name="Lass-Flor C."/>
            <person name="Gabaldon T."/>
        </authorList>
    </citation>
    <scope>NUCLEOTIDE SEQUENCE [LARGE SCALE GENOMIC DNA]</scope>
    <source>
        <strain evidence="8 9">CBS 613</strain>
    </source>
</reference>
<dbReference type="GO" id="GO:0016705">
    <property type="term" value="F:oxidoreductase activity, acting on paired donors, with incorporation or reduction of molecular oxygen"/>
    <property type="evidence" value="ECO:0007669"/>
    <property type="project" value="InterPro"/>
</dbReference>
<dbReference type="AlphaFoldDB" id="A0A642UM57"/>
<evidence type="ECO:0000256" key="1">
    <source>
        <dbReference type="ARBA" id="ARBA00022630"/>
    </source>
</evidence>